<dbReference type="GO" id="GO:0005737">
    <property type="term" value="C:cytoplasm"/>
    <property type="evidence" value="ECO:0007669"/>
    <property type="project" value="UniProtKB-ARBA"/>
</dbReference>
<dbReference type="Proteomes" id="UP000279422">
    <property type="component" value="Unassembled WGS sequence"/>
</dbReference>
<evidence type="ECO:0000256" key="6">
    <source>
        <dbReference type="ARBA" id="ARBA00009541"/>
    </source>
</evidence>
<comment type="pathway">
    <text evidence="10">Carbohydrate degradation.</text>
</comment>
<feature type="binding site" evidence="10 13">
    <location>
        <position position="33"/>
    </location>
    <ligand>
        <name>a divalent metal cation</name>
        <dbReference type="ChEBI" id="CHEBI:60240"/>
    </ligand>
</feature>
<comment type="cofactor">
    <cofactor evidence="3">
        <name>Co(2+)</name>
        <dbReference type="ChEBI" id="CHEBI:48828"/>
    </cofactor>
</comment>
<comment type="similarity">
    <text evidence="6 10 11">Belongs to the ribulose-phosphate 3-epimerase family.</text>
</comment>
<evidence type="ECO:0000256" key="13">
    <source>
        <dbReference type="PIRSR" id="PIRSR001461-2"/>
    </source>
</evidence>
<evidence type="ECO:0000256" key="10">
    <source>
        <dbReference type="HAMAP-Rule" id="MF_02227"/>
    </source>
</evidence>
<comment type="cofactor">
    <cofactor evidence="4">
        <name>Zn(2+)</name>
        <dbReference type="ChEBI" id="CHEBI:29105"/>
    </cofactor>
</comment>
<keyword evidence="9 10" id="KW-0413">Isomerase</keyword>
<evidence type="ECO:0000256" key="14">
    <source>
        <dbReference type="PIRSR" id="PIRSR001461-3"/>
    </source>
</evidence>
<feature type="binding site" evidence="10">
    <location>
        <begin position="173"/>
        <end position="175"/>
    </location>
    <ligand>
        <name>substrate</name>
    </ligand>
</feature>
<dbReference type="NCBIfam" id="NF004076">
    <property type="entry name" value="PRK05581.1-4"/>
    <property type="match status" value="1"/>
</dbReference>
<comment type="catalytic activity">
    <reaction evidence="1 10 11">
        <text>D-ribulose 5-phosphate = D-xylulose 5-phosphate</text>
        <dbReference type="Rhea" id="RHEA:13677"/>
        <dbReference type="ChEBI" id="CHEBI:57737"/>
        <dbReference type="ChEBI" id="CHEBI:58121"/>
        <dbReference type="EC" id="5.1.3.1"/>
    </reaction>
</comment>
<reference evidence="15 16" key="1">
    <citation type="submission" date="2018-06" db="EMBL/GenBank/DDBJ databases">
        <title>Extensive metabolic versatility and redundancy in microbially diverse, dynamic hydrothermal sediments.</title>
        <authorList>
            <person name="Dombrowski N."/>
            <person name="Teske A."/>
            <person name="Baker B.J."/>
        </authorList>
    </citation>
    <scope>NUCLEOTIDE SEQUENCE [LARGE SCALE GENOMIC DNA]</scope>
    <source>
        <strain evidence="15">B47_G16</strain>
    </source>
</reference>
<keyword evidence="8 10" id="KW-0479">Metal-binding</keyword>
<dbReference type="EMBL" id="QMPZ01000077">
    <property type="protein sequence ID" value="RLE08840.1"/>
    <property type="molecule type" value="Genomic_DNA"/>
</dbReference>
<keyword evidence="13" id="KW-0862">Zinc</keyword>
<evidence type="ECO:0000256" key="9">
    <source>
        <dbReference type="ARBA" id="ARBA00023235"/>
    </source>
</evidence>
<evidence type="ECO:0000256" key="12">
    <source>
        <dbReference type="PIRSR" id="PIRSR001461-1"/>
    </source>
</evidence>
<evidence type="ECO:0000256" key="5">
    <source>
        <dbReference type="ARBA" id="ARBA00001954"/>
    </source>
</evidence>
<evidence type="ECO:0000256" key="11">
    <source>
        <dbReference type="PIRNR" id="PIRNR001461"/>
    </source>
</evidence>
<evidence type="ECO:0000313" key="15">
    <source>
        <dbReference type="EMBL" id="RLE08840.1"/>
    </source>
</evidence>
<name>A0A497E5Y0_UNCAE</name>
<accession>A0A497E5Y0</accession>
<feature type="binding site" evidence="10 13">
    <location>
        <position position="31"/>
    </location>
    <ligand>
        <name>a divalent metal cation</name>
        <dbReference type="ChEBI" id="CHEBI:60240"/>
    </ligand>
</feature>
<comment type="caution">
    <text evidence="10">Lacks conserved residue(s) required for the propagation of feature annotation.</text>
</comment>
<dbReference type="GO" id="GO:0004750">
    <property type="term" value="F:D-ribulose-phosphate 3-epimerase activity"/>
    <property type="evidence" value="ECO:0007669"/>
    <property type="project" value="UniProtKB-UniRule"/>
</dbReference>
<feature type="binding site" evidence="10 14">
    <location>
        <position position="7"/>
    </location>
    <ligand>
        <name>substrate</name>
    </ligand>
</feature>
<dbReference type="GO" id="GO:0019323">
    <property type="term" value="P:pentose catabolic process"/>
    <property type="evidence" value="ECO:0007669"/>
    <property type="project" value="UniProtKB-UniRule"/>
</dbReference>
<keyword evidence="13" id="KW-0170">Cobalt</keyword>
<dbReference type="NCBIfam" id="TIGR01163">
    <property type="entry name" value="rpe"/>
    <property type="match status" value="1"/>
</dbReference>
<comment type="function">
    <text evidence="10">Catalyzes the reversible epimerization of D-ribulose 5-phosphate to D-xylulose 5-phosphate.</text>
</comment>
<dbReference type="HAMAP" id="MF_02227">
    <property type="entry name" value="RPE"/>
    <property type="match status" value="1"/>
</dbReference>
<evidence type="ECO:0000256" key="3">
    <source>
        <dbReference type="ARBA" id="ARBA00001941"/>
    </source>
</evidence>
<evidence type="ECO:0000256" key="2">
    <source>
        <dbReference type="ARBA" id="ARBA00001936"/>
    </source>
</evidence>
<dbReference type="Gene3D" id="3.20.20.70">
    <property type="entry name" value="Aldolase class I"/>
    <property type="match status" value="1"/>
</dbReference>
<comment type="cofactor">
    <cofactor evidence="2">
        <name>Mn(2+)</name>
        <dbReference type="ChEBI" id="CHEBI:29035"/>
    </cofactor>
</comment>
<evidence type="ECO:0000256" key="4">
    <source>
        <dbReference type="ARBA" id="ARBA00001947"/>
    </source>
</evidence>
<dbReference type="CDD" id="cd00429">
    <property type="entry name" value="RPE"/>
    <property type="match status" value="1"/>
</dbReference>
<dbReference type="InterPro" id="IPR026019">
    <property type="entry name" value="Ribul_P_3_epim"/>
</dbReference>
<evidence type="ECO:0000256" key="7">
    <source>
        <dbReference type="ARBA" id="ARBA00013188"/>
    </source>
</evidence>
<dbReference type="InterPro" id="IPR000056">
    <property type="entry name" value="Ribul_P_3_epim-like"/>
</dbReference>
<dbReference type="PIRSF" id="PIRSF001461">
    <property type="entry name" value="RPE"/>
    <property type="match status" value="1"/>
</dbReference>
<sequence>MIKISPSILSADFSCLHQEIRKVEKVADLLHLDVMDGHFVPNITFGPMVVKCLRKKSNLPFEVHLMVDNPEEWIEPFAQAGCDIITVHIETSYHLDRLITSIKEREIKAGVALNPSTPLCELEYILPRLDLVLLMTVNPGFGAQSFLPGVLPKIRDLKEMGKKRGLSFEIEVDGGINHDTVRKVVQAGATILVAGIAVFGAPDPQKAVLKLKEVANTTLKKETAGVNEDSIAKDRS</sequence>
<comment type="caution">
    <text evidence="15">The sequence shown here is derived from an EMBL/GenBank/DDBJ whole genome shotgun (WGS) entry which is preliminary data.</text>
</comment>
<evidence type="ECO:0000256" key="8">
    <source>
        <dbReference type="ARBA" id="ARBA00022723"/>
    </source>
</evidence>
<feature type="binding site" evidence="14">
    <location>
        <position position="175"/>
    </location>
    <ligand>
        <name>substrate</name>
    </ligand>
</feature>
<gene>
    <name evidence="10" type="primary">rpe</name>
    <name evidence="15" type="ORF">DRJ00_05590</name>
</gene>
<dbReference type="EC" id="5.1.3.1" evidence="7 10"/>
<dbReference type="SUPFAM" id="SSF51366">
    <property type="entry name" value="Ribulose-phoshate binding barrel"/>
    <property type="match status" value="1"/>
</dbReference>
<feature type="active site" description="Proton donor" evidence="10 12">
    <location>
        <position position="173"/>
    </location>
</feature>
<evidence type="ECO:0000313" key="16">
    <source>
        <dbReference type="Proteomes" id="UP000279422"/>
    </source>
</evidence>
<dbReference type="PROSITE" id="PS01085">
    <property type="entry name" value="RIBUL_P_3_EPIMER_1"/>
    <property type="match status" value="1"/>
</dbReference>
<dbReference type="InterPro" id="IPR011060">
    <property type="entry name" value="RibuloseP-bd_barrel"/>
</dbReference>
<evidence type="ECO:0000256" key="1">
    <source>
        <dbReference type="ARBA" id="ARBA00001782"/>
    </source>
</evidence>
<protein>
    <recommendedName>
        <fullName evidence="7 10">Ribulose-phosphate 3-epimerase</fullName>
        <ecNumber evidence="7 10">5.1.3.1</ecNumber>
    </recommendedName>
</protein>
<feature type="binding site" evidence="10 13">
    <location>
        <position position="173"/>
    </location>
    <ligand>
        <name>a divalent metal cation</name>
        <dbReference type="ChEBI" id="CHEBI:60240"/>
    </ligand>
</feature>
<proteinExistence type="inferred from homology"/>
<keyword evidence="13" id="KW-0464">Manganese</keyword>
<dbReference type="FunFam" id="3.20.20.70:FF:000004">
    <property type="entry name" value="Ribulose-phosphate 3-epimerase"/>
    <property type="match status" value="1"/>
</dbReference>
<dbReference type="AlphaFoldDB" id="A0A497E5Y0"/>
<dbReference type="GO" id="GO:0006098">
    <property type="term" value="P:pentose-phosphate shunt"/>
    <property type="evidence" value="ECO:0007669"/>
    <property type="project" value="UniProtKB-UniRule"/>
</dbReference>
<dbReference type="InterPro" id="IPR013785">
    <property type="entry name" value="Aldolase_TIM"/>
</dbReference>
<dbReference type="Pfam" id="PF00834">
    <property type="entry name" value="Ribul_P_3_epim"/>
    <property type="match status" value="1"/>
</dbReference>
<comment type="cofactor">
    <cofactor evidence="5">
        <name>Fe(2+)</name>
        <dbReference type="ChEBI" id="CHEBI:29033"/>
    </cofactor>
</comment>
<dbReference type="GO" id="GO:0046872">
    <property type="term" value="F:metal ion binding"/>
    <property type="evidence" value="ECO:0007669"/>
    <property type="project" value="UniProtKB-UniRule"/>
</dbReference>
<keyword evidence="10 11" id="KW-0119">Carbohydrate metabolism</keyword>
<dbReference type="PANTHER" id="PTHR11749">
    <property type="entry name" value="RIBULOSE-5-PHOSPHATE-3-EPIMERASE"/>
    <property type="match status" value="1"/>
</dbReference>
<organism evidence="15 16">
    <name type="scientific">Aerophobetes bacterium</name>
    <dbReference type="NCBI Taxonomy" id="2030807"/>
    <lineage>
        <taxon>Bacteria</taxon>
        <taxon>Candidatus Aerophobota</taxon>
    </lineage>
</organism>
<feature type="binding site" evidence="10 13">
    <location>
        <position position="64"/>
    </location>
    <ligand>
        <name>a divalent metal cation</name>
        <dbReference type="ChEBI" id="CHEBI:60240"/>
    </ligand>
</feature>
<feature type="active site" description="Proton acceptor" evidence="10 12">
    <location>
        <position position="33"/>
    </location>
</feature>
<feature type="binding site" evidence="10 14">
    <location>
        <position position="64"/>
    </location>
    <ligand>
        <name>substrate</name>
    </ligand>
</feature>
<comment type="cofactor">
    <cofactor evidence="10 13">
        <name>a divalent metal cation</name>
        <dbReference type="ChEBI" id="CHEBI:60240"/>
    </cofactor>
    <text evidence="10 13">Binds 1 divalent metal cation per subunit.</text>
</comment>